<reference evidence="6 7" key="1">
    <citation type="submission" date="2011-02" db="EMBL/GenBank/DDBJ databases">
        <authorList>
            <person name="Weinstock G."/>
            <person name="Sodergren E."/>
            <person name="Clifton S."/>
            <person name="Fulton L."/>
            <person name="Fulton B."/>
            <person name="Courtney L."/>
            <person name="Fronick C."/>
            <person name="Harrison M."/>
            <person name="Strong C."/>
            <person name="Farmer C."/>
            <person name="Delahaunty K."/>
            <person name="Markovic C."/>
            <person name="Hall O."/>
            <person name="Minx P."/>
            <person name="Tomlinson C."/>
            <person name="Mitreva M."/>
            <person name="Hou S."/>
            <person name="Chen J."/>
            <person name="Wollam A."/>
            <person name="Pepin K.H."/>
            <person name="Johnson M."/>
            <person name="Bhonagiri V."/>
            <person name="Zhang X."/>
            <person name="Suruliraj S."/>
            <person name="Warren W."/>
            <person name="Chinwalla A."/>
            <person name="Mardis E.R."/>
            <person name="Wilson R.K."/>
        </authorList>
    </citation>
    <scope>NUCLEOTIDE SEQUENCE [LARGE SCALE GENOMIC DNA]</scope>
    <source>
        <strain evidence="6 7">YIT 11859</strain>
    </source>
</reference>
<dbReference type="InterPro" id="IPR036188">
    <property type="entry name" value="FAD/NAD-bd_sf"/>
</dbReference>
<evidence type="ECO:0000256" key="4">
    <source>
        <dbReference type="ARBA" id="ARBA00023002"/>
    </source>
</evidence>
<dbReference type="OrthoDB" id="9813348at2"/>
<dbReference type="Proteomes" id="UP000005156">
    <property type="component" value="Unassembled WGS sequence"/>
</dbReference>
<keyword evidence="3" id="KW-0274">FAD</keyword>
<protein>
    <submittedName>
        <fullName evidence="6">Tat pathway signal sequence domain protein</fullName>
    </submittedName>
</protein>
<dbReference type="PANTHER" id="PTHR43400">
    <property type="entry name" value="FUMARATE REDUCTASE"/>
    <property type="match status" value="1"/>
</dbReference>
<dbReference type="RefSeq" id="WP_008863345.1">
    <property type="nucleotide sequence ID" value="NZ_CAXTIX010000002.1"/>
</dbReference>
<dbReference type="Pfam" id="PF00890">
    <property type="entry name" value="FAD_binding_2"/>
    <property type="match status" value="1"/>
</dbReference>
<evidence type="ECO:0000259" key="5">
    <source>
        <dbReference type="Pfam" id="PF00890"/>
    </source>
</evidence>
<comment type="cofactor">
    <cofactor evidence="1">
        <name>FAD</name>
        <dbReference type="ChEBI" id="CHEBI:57692"/>
    </cofactor>
</comment>
<dbReference type="InterPro" id="IPR050315">
    <property type="entry name" value="FAD-oxidoreductase_2"/>
</dbReference>
<dbReference type="SUPFAM" id="SSF56425">
    <property type="entry name" value="Succinate dehydrogenase/fumarate reductase flavoprotein, catalytic domain"/>
    <property type="match status" value="1"/>
</dbReference>
<dbReference type="HOGENOM" id="CLU_011398_4_3_4"/>
<dbReference type="eggNOG" id="COG1053">
    <property type="taxonomic scope" value="Bacteria"/>
</dbReference>
<keyword evidence="7" id="KW-1185">Reference proteome</keyword>
<dbReference type="GO" id="GO:0008202">
    <property type="term" value="P:steroid metabolic process"/>
    <property type="evidence" value="ECO:0007669"/>
    <property type="project" value="UniProtKB-ARBA"/>
</dbReference>
<dbReference type="InterPro" id="IPR006311">
    <property type="entry name" value="TAT_signal"/>
</dbReference>
<dbReference type="PANTHER" id="PTHR43400:SF10">
    <property type="entry name" value="3-OXOSTEROID 1-DEHYDROGENASE"/>
    <property type="match status" value="1"/>
</dbReference>
<comment type="caution">
    <text evidence="6">The sequence shown here is derived from an EMBL/GenBank/DDBJ whole genome shotgun (WGS) entry which is preliminary data.</text>
</comment>
<keyword evidence="4" id="KW-0560">Oxidoreductase</keyword>
<name>F3QGX7_9BURK</name>
<dbReference type="InterPro" id="IPR027477">
    <property type="entry name" value="Succ_DH/fumarate_Rdtase_cat_sf"/>
</dbReference>
<organism evidence="6 7">
    <name type="scientific">Parasutterella excrementihominis YIT 11859</name>
    <dbReference type="NCBI Taxonomy" id="762966"/>
    <lineage>
        <taxon>Bacteria</taxon>
        <taxon>Pseudomonadati</taxon>
        <taxon>Pseudomonadota</taxon>
        <taxon>Betaproteobacteria</taxon>
        <taxon>Burkholderiales</taxon>
        <taxon>Sutterellaceae</taxon>
        <taxon>Parasutterella</taxon>
    </lineage>
</organism>
<gene>
    <name evidence="6" type="ORF">HMPREF9439_00168</name>
</gene>
<evidence type="ECO:0000256" key="3">
    <source>
        <dbReference type="ARBA" id="ARBA00022827"/>
    </source>
</evidence>
<dbReference type="AlphaFoldDB" id="F3QGX7"/>
<evidence type="ECO:0000313" key="6">
    <source>
        <dbReference type="EMBL" id="EGG57558.1"/>
    </source>
</evidence>
<dbReference type="PRINTS" id="PR00411">
    <property type="entry name" value="PNDRDTASEI"/>
</dbReference>
<dbReference type="InterPro" id="IPR003953">
    <property type="entry name" value="FAD-dep_OxRdtase_2_FAD-bd"/>
</dbReference>
<sequence>MSKVEISRRGFLKSTLAATGAAMAGTAAHAGDIPEKWQRPKCSGWSWEKPAPKIAPEQIKKTVNTDVVVIGAGLAGFAAALAAAQEGAKVVLVEKTRGWSCRGGHITAFNSSLQKKMGIDIDAAEIVRRLVAWGQGRMDERLLWMFARKCGDCMDWAIDIAGKHDTNVTLWEGYYKGPTYTEFPVTHFFYNKNINLDYTYGNSEGIGNVALMPCFEEELKKAGVTLMYRTPAVQFIQDANKRVTGLIAGRPNNYTQINAAKGVIIATGCYGSNEEMRKAFAPYSLHADAQIYFPTKSNTGDAHIMAMQAGGVMQKNDNHAATVHLEAGAGSYGFLHVNANGERFMNEDVNTQSKSCSKELQPHGIAWTVYDSNWTQDVKKQVDGNLAGGLFYGQMWQPWGNGWNVEIEKASQAQHIKDGKVVVADTLDELAQKMGVPVEAFKATVTRYNELAAKGHDDDFGKRPELLTPIQKGPFYAGRLVSTLLAMSGGLHTDPSLHVLDKNDKPIEGLYVCGAAAGDYFGSGDYPTICPGMNHGRALTFGRLAGVMAAGGDIDKTVKSMEIK</sequence>
<dbReference type="Gene3D" id="3.50.50.60">
    <property type="entry name" value="FAD/NAD(P)-binding domain"/>
    <property type="match status" value="1"/>
</dbReference>
<proteinExistence type="predicted"/>
<evidence type="ECO:0000256" key="1">
    <source>
        <dbReference type="ARBA" id="ARBA00001974"/>
    </source>
</evidence>
<dbReference type="EMBL" id="AFBP01000004">
    <property type="protein sequence ID" value="EGG57558.1"/>
    <property type="molecule type" value="Genomic_DNA"/>
</dbReference>
<dbReference type="GO" id="GO:0016491">
    <property type="term" value="F:oxidoreductase activity"/>
    <property type="evidence" value="ECO:0007669"/>
    <property type="project" value="UniProtKB-KW"/>
</dbReference>
<feature type="domain" description="FAD-dependent oxidoreductase 2 FAD-binding" evidence="5">
    <location>
        <begin position="66"/>
        <end position="520"/>
    </location>
</feature>
<evidence type="ECO:0000313" key="7">
    <source>
        <dbReference type="Proteomes" id="UP000005156"/>
    </source>
</evidence>
<accession>F3QGX7</accession>
<dbReference type="SUPFAM" id="SSF51905">
    <property type="entry name" value="FAD/NAD(P)-binding domain"/>
    <property type="match status" value="1"/>
</dbReference>
<dbReference type="GeneID" id="43347713"/>
<dbReference type="PRINTS" id="PR00368">
    <property type="entry name" value="FADPNR"/>
</dbReference>
<keyword evidence="2" id="KW-0285">Flavoprotein</keyword>
<dbReference type="Gene3D" id="3.90.700.10">
    <property type="entry name" value="Succinate dehydrogenase/fumarate reductase flavoprotein, catalytic domain"/>
    <property type="match status" value="1"/>
</dbReference>
<dbReference type="PROSITE" id="PS51318">
    <property type="entry name" value="TAT"/>
    <property type="match status" value="1"/>
</dbReference>
<evidence type="ECO:0000256" key="2">
    <source>
        <dbReference type="ARBA" id="ARBA00022630"/>
    </source>
</evidence>